<evidence type="ECO:0000313" key="3">
    <source>
        <dbReference type="Proteomes" id="UP001642360"/>
    </source>
</evidence>
<evidence type="ECO:0000313" key="2">
    <source>
        <dbReference type="EMBL" id="CAK9158326.1"/>
    </source>
</evidence>
<dbReference type="Proteomes" id="UP001642360">
    <property type="component" value="Unassembled WGS sequence"/>
</dbReference>
<accession>A0ABC8SMA9</accession>
<gene>
    <name evidence="2" type="ORF">ILEXP_LOCUS26952</name>
</gene>
<sequence>MGLLPSLPTTKPLMELAEEVITNTITSAISTTVDVEIVDHRSYQEFPTLPACNNVRDYSPVPTAGRPSNGKHPSKHGSVPQTRLTPAKPWSQVLKQNAREKSNSLHQHPSKDVVPVSLCCSVVVPATIAVLCCL</sequence>
<dbReference type="EMBL" id="CAUOFW020003158">
    <property type="protein sequence ID" value="CAK9158326.1"/>
    <property type="molecule type" value="Genomic_DNA"/>
</dbReference>
<dbReference type="AlphaFoldDB" id="A0ABC8SMA9"/>
<keyword evidence="3" id="KW-1185">Reference proteome</keyword>
<name>A0ABC8SMA9_9AQUA</name>
<feature type="region of interest" description="Disordered" evidence="1">
    <location>
        <begin position="53"/>
        <end position="90"/>
    </location>
</feature>
<proteinExistence type="predicted"/>
<comment type="caution">
    <text evidence="2">The sequence shown here is derived from an EMBL/GenBank/DDBJ whole genome shotgun (WGS) entry which is preliminary data.</text>
</comment>
<reference evidence="2 3" key="1">
    <citation type="submission" date="2024-02" db="EMBL/GenBank/DDBJ databases">
        <authorList>
            <person name="Vignale AGUSTIN F."/>
            <person name="Sosa J E."/>
            <person name="Modenutti C."/>
        </authorList>
    </citation>
    <scope>NUCLEOTIDE SEQUENCE [LARGE SCALE GENOMIC DNA]</scope>
</reference>
<protein>
    <submittedName>
        <fullName evidence="2">Uncharacterized protein</fullName>
    </submittedName>
</protein>
<organism evidence="2 3">
    <name type="scientific">Ilex paraguariensis</name>
    <name type="common">yerba mate</name>
    <dbReference type="NCBI Taxonomy" id="185542"/>
    <lineage>
        <taxon>Eukaryota</taxon>
        <taxon>Viridiplantae</taxon>
        <taxon>Streptophyta</taxon>
        <taxon>Embryophyta</taxon>
        <taxon>Tracheophyta</taxon>
        <taxon>Spermatophyta</taxon>
        <taxon>Magnoliopsida</taxon>
        <taxon>eudicotyledons</taxon>
        <taxon>Gunneridae</taxon>
        <taxon>Pentapetalae</taxon>
        <taxon>asterids</taxon>
        <taxon>campanulids</taxon>
        <taxon>Aquifoliales</taxon>
        <taxon>Aquifoliaceae</taxon>
        <taxon>Ilex</taxon>
    </lineage>
</organism>
<evidence type="ECO:0000256" key="1">
    <source>
        <dbReference type="SAM" id="MobiDB-lite"/>
    </source>
</evidence>